<reference evidence="1 2" key="1">
    <citation type="journal article" date="2015" name="Nature">
        <title>rRNA introns, odd ribosomes, and small enigmatic genomes across a large radiation of phyla.</title>
        <authorList>
            <person name="Brown C.T."/>
            <person name="Hug L.A."/>
            <person name="Thomas B.C."/>
            <person name="Sharon I."/>
            <person name="Castelle C.J."/>
            <person name="Singh A."/>
            <person name="Wilkins M.J."/>
            <person name="Williams K.H."/>
            <person name="Banfield J.F."/>
        </authorList>
    </citation>
    <scope>NUCLEOTIDE SEQUENCE [LARGE SCALE GENOMIC DNA]</scope>
</reference>
<proteinExistence type="predicted"/>
<dbReference type="AlphaFoldDB" id="A0A0G0LGV1"/>
<evidence type="ECO:0000313" key="2">
    <source>
        <dbReference type="Proteomes" id="UP000033934"/>
    </source>
</evidence>
<comment type="caution">
    <text evidence="1">The sequence shown here is derived from an EMBL/GenBank/DDBJ whole genome shotgun (WGS) entry which is preliminary data.</text>
</comment>
<protein>
    <recommendedName>
        <fullName evidence="3">GxxExxY protein</fullName>
    </recommendedName>
</protein>
<dbReference type="EMBL" id="LBVO01000009">
    <property type="protein sequence ID" value="KKQ90307.1"/>
    <property type="molecule type" value="Genomic_DNA"/>
</dbReference>
<gene>
    <name evidence="1" type="ORF">UT11_C0009G0010</name>
</gene>
<evidence type="ECO:0008006" key="3">
    <source>
        <dbReference type="Google" id="ProtNLM"/>
    </source>
</evidence>
<dbReference type="NCBIfam" id="TIGR04256">
    <property type="entry name" value="GxxExxY"/>
    <property type="match status" value="1"/>
</dbReference>
<evidence type="ECO:0000313" key="1">
    <source>
        <dbReference type="EMBL" id="KKQ90307.1"/>
    </source>
</evidence>
<dbReference type="Proteomes" id="UP000033934">
    <property type="component" value="Unassembled WGS sequence"/>
</dbReference>
<name>A0A0G0LGV1_9BACT</name>
<organism evidence="1 2">
    <name type="scientific">Berkelbacteria bacterium GW2011_GWA2_38_9</name>
    <dbReference type="NCBI Taxonomy" id="1618334"/>
    <lineage>
        <taxon>Bacteria</taxon>
        <taxon>Candidatus Berkelbacteria</taxon>
    </lineage>
</organism>
<sequence>MIQIIQAKLSYKLVGLCFQVHNELGRFCREKQYSDLLETLLLEYNIRFHKEVFIDNETRSNKPDYIIEDTIIIDLKAKRVITKEDYYQMQRYLKNSNIQLGIIVNFRDSFLKPKRVINTSFNHS</sequence>
<dbReference type="InterPro" id="IPR026350">
    <property type="entry name" value="GxxExxY"/>
</dbReference>
<dbReference type="Pfam" id="PF13366">
    <property type="entry name" value="PDDEXK_3"/>
    <property type="match status" value="1"/>
</dbReference>
<accession>A0A0G0LGV1</accession>